<dbReference type="EMBL" id="JAMGBD010000001">
    <property type="protein sequence ID" value="MCL6683485.1"/>
    <property type="molecule type" value="Genomic_DNA"/>
</dbReference>
<evidence type="ECO:0000313" key="7">
    <source>
        <dbReference type="Proteomes" id="UP001165363"/>
    </source>
</evidence>
<comment type="subcellular location">
    <subcellularLocation>
        <location evidence="1">Membrane</location>
        <topology evidence="1">Multi-pass membrane protein</topology>
    </subcellularLocation>
</comment>
<keyword evidence="3 5" id="KW-1133">Transmembrane helix</keyword>
<evidence type="ECO:0000256" key="3">
    <source>
        <dbReference type="ARBA" id="ARBA00022989"/>
    </source>
</evidence>
<dbReference type="Gene3D" id="1.20.1550.10">
    <property type="entry name" value="DsbB-like"/>
    <property type="match status" value="1"/>
</dbReference>
<dbReference type="SUPFAM" id="SSF158442">
    <property type="entry name" value="DsbB-like"/>
    <property type="match status" value="1"/>
</dbReference>
<gene>
    <name evidence="6" type="ORF">LZ536_06155</name>
</gene>
<keyword evidence="2 5" id="KW-0812">Transmembrane</keyword>
<keyword evidence="4 5" id="KW-0472">Membrane</keyword>
<evidence type="ECO:0000256" key="1">
    <source>
        <dbReference type="ARBA" id="ARBA00004141"/>
    </source>
</evidence>
<name>A0ABT0RLJ7_9SPHN</name>
<dbReference type="PIRSF" id="PIRSF033913">
    <property type="entry name" value="S-S_format_DsbB"/>
    <property type="match status" value="1"/>
</dbReference>
<feature type="transmembrane region" description="Helical" evidence="5">
    <location>
        <begin position="40"/>
        <end position="57"/>
    </location>
</feature>
<dbReference type="Proteomes" id="UP001165363">
    <property type="component" value="Unassembled WGS sequence"/>
</dbReference>
<proteinExistence type="predicted"/>
<evidence type="ECO:0000256" key="2">
    <source>
        <dbReference type="ARBA" id="ARBA00022692"/>
    </source>
</evidence>
<dbReference type="InterPro" id="IPR003752">
    <property type="entry name" value="DiS_bond_form_DsbB/BdbC"/>
</dbReference>
<accession>A0ABT0RLJ7</accession>
<dbReference type="InterPro" id="IPR023380">
    <property type="entry name" value="DsbB-like_sf"/>
</dbReference>
<sequence length="151" mass="15713">MPGSALARLIALIVPVALLGGALGSQYVGGLHPCEMCYWQRWPHGAAILLAAAAFAMPARSRTLTALASLAIAISGAIGVYHAGVEIGWWQGITTCTAGGALSLDQLMKVPLVRCDQIQWSLFGISMAGWNAIISLGAFAAISALLIRSRP</sequence>
<comment type="caution">
    <text evidence="6">The sequence shown here is derived from an EMBL/GenBank/DDBJ whole genome shotgun (WGS) entry which is preliminary data.</text>
</comment>
<feature type="transmembrane region" description="Helical" evidence="5">
    <location>
        <begin position="120"/>
        <end position="147"/>
    </location>
</feature>
<keyword evidence="7" id="KW-1185">Reference proteome</keyword>
<evidence type="ECO:0000313" key="6">
    <source>
        <dbReference type="EMBL" id="MCL6683485.1"/>
    </source>
</evidence>
<evidence type="ECO:0000256" key="4">
    <source>
        <dbReference type="ARBA" id="ARBA00023136"/>
    </source>
</evidence>
<reference evidence="6" key="1">
    <citation type="submission" date="2022-05" db="EMBL/GenBank/DDBJ databases">
        <authorList>
            <person name="Jo J.-H."/>
            <person name="Im W.-T."/>
        </authorList>
    </citation>
    <scope>NUCLEOTIDE SEQUENCE</scope>
    <source>
        <strain evidence="6">SE158</strain>
    </source>
</reference>
<feature type="transmembrane region" description="Helical" evidence="5">
    <location>
        <begin position="64"/>
        <end position="83"/>
    </location>
</feature>
<organism evidence="6 7">
    <name type="scientific">Sphingomonas alba</name>
    <dbReference type="NCBI Taxonomy" id="2908208"/>
    <lineage>
        <taxon>Bacteria</taxon>
        <taxon>Pseudomonadati</taxon>
        <taxon>Pseudomonadota</taxon>
        <taxon>Alphaproteobacteria</taxon>
        <taxon>Sphingomonadales</taxon>
        <taxon>Sphingomonadaceae</taxon>
        <taxon>Sphingomonas</taxon>
    </lineage>
</organism>
<evidence type="ECO:0000256" key="5">
    <source>
        <dbReference type="SAM" id="Phobius"/>
    </source>
</evidence>
<dbReference type="RefSeq" id="WP_249847424.1">
    <property type="nucleotide sequence ID" value="NZ_JAMGBD010000001.1"/>
</dbReference>
<protein>
    <submittedName>
        <fullName evidence="6">Disulfide bond formation protein B</fullName>
    </submittedName>
</protein>
<dbReference type="Pfam" id="PF02600">
    <property type="entry name" value="DsbB"/>
    <property type="match status" value="1"/>
</dbReference>
<dbReference type="InterPro" id="IPR024199">
    <property type="entry name" value="Uncharacterised_DsbB"/>
</dbReference>